<gene>
    <name evidence="6" type="primary">ytfE</name>
    <name evidence="6" type="ORF">FF011L_36120</name>
</gene>
<dbReference type="InterPro" id="IPR019903">
    <property type="entry name" value="RIC_family"/>
</dbReference>
<evidence type="ECO:0000256" key="3">
    <source>
        <dbReference type="ARBA" id="ARBA00022723"/>
    </source>
</evidence>
<keyword evidence="3" id="KW-0479">Metal-binding</keyword>
<evidence type="ECO:0000256" key="1">
    <source>
        <dbReference type="ARBA" id="ARBA00004496"/>
    </source>
</evidence>
<name>A0A517MJ09_9BACT</name>
<evidence type="ECO:0000259" key="5">
    <source>
        <dbReference type="Pfam" id="PF01814"/>
    </source>
</evidence>
<dbReference type="Gene3D" id="1.20.120.520">
    <property type="entry name" value="nmb1532 protein domain like"/>
    <property type="match status" value="1"/>
</dbReference>
<feature type="domain" description="Hemerythrin-like" evidence="5">
    <location>
        <begin position="62"/>
        <end position="206"/>
    </location>
</feature>
<proteinExistence type="predicted"/>
<dbReference type="GO" id="GO:0005737">
    <property type="term" value="C:cytoplasm"/>
    <property type="evidence" value="ECO:0007669"/>
    <property type="project" value="UniProtKB-SubCell"/>
</dbReference>
<accession>A0A517MJ09</accession>
<keyword evidence="2" id="KW-0963">Cytoplasm</keyword>
<evidence type="ECO:0000313" key="7">
    <source>
        <dbReference type="Proteomes" id="UP000320672"/>
    </source>
</evidence>
<dbReference type="KEGG" id="rml:FF011L_36120"/>
<evidence type="ECO:0000313" key="6">
    <source>
        <dbReference type="EMBL" id="QDS94830.1"/>
    </source>
</evidence>
<dbReference type="OrthoDB" id="9797132at2"/>
<keyword evidence="7" id="KW-1185">Reference proteome</keyword>
<organism evidence="6 7">
    <name type="scientific">Roseimaritima multifibrata</name>
    <dbReference type="NCBI Taxonomy" id="1930274"/>
    <lineage>
        <taxon>Bacteria</taxon>
        <taxon>Pseudomonadati</taxon>
        <taxon>Planctomycetota</taxon>
        <taxon>Planctomycetia</taxon>
        <taxon>Pirellulales</taxon>
        <taxon>Pirellulaceae</taxon>
        <taxon>Roseimaritima</taxon>
    </lineage>
</organism>
<dbReference type="InterPro" id="IPR012312">
    <property type="entry name" value="Hemerythrin-like"/>
</dbReference>
<dbReference type="GO" id="GO:0046872">
    <property type="term" value="F:metal ion binding"/>
    <property type="evidence" value="ECO:0007669"/>
    <property type="project" value="UniProtKB-KW"/>
</dbReference>
<evidence type="ECO:0000256" key="2">
    <source>
        <dbReference type="ARBA" id="ARBA00022490"/>
    </source>
</evidence>
<dbReference type="EMBL" id="CP036262">
    <property type="protein sequence ID" value="QDS94830.1"/>
    <property type="molecule type" value="Genomic_DNA"/>
</dbReference>
<comment type="subcellular location">
    <subcellularLocation>
        <location evidence="1">Cytoplasm</location>
    </subcellularLocation>
</comment>
<protein>
    <submittedName>
        <fullName evidence="6">Iron-sulfur cluster repair protein YtfE</fullName>
    </submittedName>
</protein>
<sequence length="213" mass="24857">MLQIDYCCGGDKPLENACWENGLEVLRVHSLLKQTVAETHDTEHPDWMHASLTELCDRIEQKHHARLKDSLPLLSRLMAEVVALHGEAHEELREVEQHFMTWRDEILTAMAEEERSLFPAIRQYDSEAFTDHSETLTAPLQEMIYRVRFEHADIGEALKKTRSASKNFLAPKDACAKFSQMYQLLRWTEADVRQYVHKEESILFPRVKKRLQG</sequence>
<dbReference type="AlphaFoldDB" id="A0A517MJ09"/>
<keyword evidence="4" id="KW-0408">Iron</keyword>
<dbReference type="PANTHER" id="PTHR36438:SF1">
    <property type="entry name" value="IRON-SULFUR CLUSTER REPAIR PROTEIN YTFE"/>
    <property type="match status" value="1"/>
</dbReference>
<dbReference type="Pfam" id="PF01814">
    <property type="entry name" value="Hemerythrin"/>
    <property type="match status" value="1"/>
</dbReference>
<dbReference type="PANTHER" id="PTHR36438">
    <property type="entry name" value="IRON-SULFUR CLUSTER REPAIR PROTEIN YTFE"/>
    <property type="match status" value="1"/>
</dbReference>
<dbReference type="Proteomes" id="UP000320672">
    <property type="component" value="Chromosome"/>
</dbReference>
<reference evidence="6 7" key="1">
    <citation type="submission" date="2019-02" db="EMBL/GenBank/DDBJ databases">
        <title>Deep-cultivation of Planctomycetes and their phenomic and genomic characterization uncovers novel biology.</title>
        <authorList>
            <person name="Wiegand S."/>
            <person name="Jogler M."/>
            <person name="Boedeker C."/>
            <person name="Pinto D."/>
            <person name="Vollmers J."/>
            <person name="Rivas-Marin E."/>
            <person name="Kohn T."/>
            <person name="Peeters S.H."/>
            <person name="Heuer A."/>
            <person name="Rast P."/>
            <person name="Oberbeckmann S."/>
            <person name="Bunk B."/>
            <person name="Jeske O."/>
            <person name="Meyerdierks A."/>
            <person name="Storesund J.E."/>
            <person name="Kallscheuer N."/>
            <person name="Luecker S."/>
            <person name="Lage O.M."/>
            <person name="Pohl T."/>
            <person name="Merkel B.J."/>
            <person name="Hornburger P."/>
            <person name="Mueller R.-W."/>
            <person name="Bruemmer F."/>
            <person name="Labrenz M."/>
            <person name="Spormann A.M."/>
            <person name="Op den Camp H."/>
            <person name="Overmann J."/>
            <person name="Amann R."/>
            <person name="Jetten M.S.M."/>
            <person name="Mascher T."/>
            <person name="Medema M.H."/>
            <person name="Devos D.P."/>
            <person name="Kaster A.-K."/>
            <person name="Ovreas L."/>
            <person name="Rohde M."/>
            <person name="Galperin M.Y."/>
            <person name="Jogler C."/>
        </authorList>
    </citation>
    <scope>NUCLEOTIDE SEQUENCE [LARGE SCALE GENOMIC DNA]</scope>
    <source>
        <strain evidence="6 7">FF011L</strain>
    </source>
</reference>
<evidence type="ECO:0000256" key="4">
    <source>
        <dbReference type="ARBA" id="ARBA00023004"/>
    </source>
</evidence>